<dbReference type="Proteomes" id="UP001204445">
    <property type="component" value="Unassembled WGS sequence"/>
</dbReference>
<feature type="domain" description="MucB/RseB C-terminal" evidence="7">
    <location>
        <begin position="225"/>
        <end position="320"/>
    </location>
</feature>
<dbReference type="InterPro" id="IPR005588">
    <property type="entry name" value="MucB_RseB"/>
</dbReference>
<comment type="similarity">
    <text evidence="2">Belongs to the RseB family.</text>
</comment>
<dbReference type="GO" id="GO:0032885">
    <property type="term" value="P:regulation of polysaccharide biosynthetic process"/>
    <property type="evidence" value="ECO:0007669"/>
    <property type="project" value="TreeGrafter"/>
</dbReference>
<dbReference type="InterPro" id="IPR033436">
    <property type="entry name" value="MucB/RseB_C"/>
</dbReference>
<evidence type="ECO:0000259" key="6">
    <source>
        <dbReference type="Pfam" id="PF03888"/>
    </source>
</evidence>
<feature type="signal peptide" evidence="5">
    <location>
        <begin position="1"/>
        <end position="19"/>
    </location>
</feature>
<dbReference type="PIRSF" id="PIRSF005427">
    <property type="entry name" value="RseB"/>
    <property type="match status" value="1"/>
</dbReference>
<keyword evidence="4" id="KW-0574">Periplasm</keyword>
<dbReference type="GO" id="GO:0045152">
    <property type="term" value="F:antisigma factor binding"/>
    <property type="evidence" value="ECO:0007669"/>
    <property type="project" value="TreeGrafter"/>
</dbReference>
<dbReference type="InterPro" id="IPR038484">
    <property type="entry name" value="MucB/RseB_C_sf"/>
</dbReference>
<reference evidence="8" key="1">
    <citation type="submission" date="2022-08" db="EMBL/GenBank/DDBJ databases">
        <title>Genomic Encyclopedia of Type Strains, Phase III (KMG-III): the genomes of soil and plant-associated and newly described type strains.</title>
        <authorList>
            <person name="Whitman W."/>
        </authorList>
    </citation>
    <scope>NUCLEOTIDE SEQUENCE</scope>
    <source>
        <strain evidence="8">HMT 1</strain>
    </source>
</reference>
<gene>
    <name evidence="8" type="ORF">J2T55_000618</name>
</gene>
<evidence type="ECO:0000259" key="7">
    <source>
        <dbReference type="Pfam" id="PF17188"/>
    </source>
</evidence>
<evidence type="ECO:0000256" key="2">
    <source>
        <dbReference type="ARBA" id="ARBA00008150"/>
    </source>
</evidence>
<dbReference type="RefSeq" id="WP_259054164.1">
    <property type="nucleotide sequence ID" value="NZ_JANUCT010000003.1"/>
</dbReference>
<dbReference type="Pfam" id="PF17188">
    <property type="entry name" value="MucB_RseB_C"/>
    <property type="match status" value="1"/>
</dbReference>
<comment type="caution">
    <text evidence="8">The sequence shown here is derived from an EMBL/GenBank/DDBJ whole genome shotgun (WGS) entry which is preliminary data.</text>
</comment>
<dbReference type="InterPro" id="IPR033434">
    <property type="entry name" value="MucB/RseB_N"/>
</dbReference>
<accession>A0AAE3HHY1</accession>
<comment type="subcellular location">
    <subcellularLocation>
        <location evidence="1">Periplasm</location>
    </subcellularLocation>
</comment>
<dbReference type="Gene3D" id="2.50.20.10">
    <property type="entry name" value="Lipoprotein localisation LolA/LolB/LppX"/>
    <property type="match status" value="1"/>
</dbReference>
<dbReference type="Pfam" id="PF03888">
    <property type="entry name" value="MucB_RseB"/>
    <property type="match status" value="1"/>
</dbReference>
<dbReference type="AlphaFoldDB" id="A0AAE3HHY1"/>
<protein>
    <submittedName>
        <fullName evidence="8">Sigma-E factor negative regulatory protein RseB</fullName>
    </submittedName>
</protein>
<name>A0AAE3HHY1_9GAMM</name>
<dbReference type="Gene3D" id="3.30.200.100">
    <property type="entry name" value="MucB/RseB, C-terminal domain"/>
    <property type="match status" value="1"/>
</dbReference>
<dbReference type="CDD" id="cd16327">
    <property type="entry name" value="RseB"/>
    <property type="match status" value="1"/>
</dbReference>
<keyword evidence="3 5" id="KW-0732">Signal</keyword>
<dbReference type="EMBL" id="JANUCT010000003">
    <property type="protein sequence ID" value="MCS3902614.1"/>
    <property type="molecule type" value="Genomic_DNA"/>
</dbReference>
<evidence type="ECO:0000256" key="4">
    <source>
        <dbReference type="ARBA" id="ARBA00022764"/>
    </source>
</evidence>
<evidence type="ECO:0000256" key="5">
    <source>
        <dbReference type="SAM" id="SignalP"/>
    </source>
</evidence>
<sequence>MWQGLWLLGLWLVVVPALAENGAGNSDAEARLLLDKMTEAGRTLDYDGVFVYRRNQHMDAMRIIHKSEAGRERERLISLSGPAREVIRNDESVTCIFPDDHSVRVERSRPYQLLSSQFPSSVDKLSDSYVFRVAGSGRTAGRDARIVEIVPRDDFRYGYRLWLDEKSHLLLKSELLNEDGRPIEQFMFTHLDIVDSIPDSLLEPTINGTDYSWYENPDDSHEPASEDDWQPGWLPAGFSVTDRSHELLADSPRPVHHMVVSDGLALVSVFIERLSEQDAARVGPSKLGAVHAFARKTDDYQIMVVGEVPAITVRKVADAVSQQP</sequence>
<dbReference type="PANTHER" id="PTHR38782:SF1">
    <property type="entry name" value="SIGMA-E FACTOR REGULATORY PROTEIN RSEB"/>
    <property type="match status" value="1"/>
</dbReference>
<organism evidence="8 9">
    <name type="scientific">Methylohalomonas lacus</name>
    <dbReference type="NCBI Taxonomy" id="398773"/>
    <lineage>
        <taxon>Bacteria</taxon>
        <taxon>Pseudomonadati</taxon>
        <taxon>Pseudomonadota</taxon>
        <taxon>Gammaproteobacteria</taxon>
        <taxon>Methylohalomonadales</taxon>
        <taxon>Methylohalomonadaceae</taxon>
        <taxon>Methylohalomonas</taxon>
    </lineage>
</organism>
<evidence type="ECO:0000256" key="3">
    <source>
        <dbReference type="ARBA" id="ARBA00022729"/>
    </source>
</evidence>
<evidence type="ECO:0000313" key="9">
    <source>
        <dbReference type="Proteomes" id="UP001204445"/>
    </source>
</evidence>
<evidence type="ECO:0000313" key="8">
    <source>
        <dbReference type="EMBL" id="MCS3902614.1"/>
    </source>
</evidence>
<dbReference type="GO" id="GO:0030288">
    <property type="term" value="C:outer membrane-bounded periplasmic space"/>
    <property type="evidence" value="ECO:0007669"/>
    <property type="project" value="TreeGrafter"/>
</dbReference>
<keyword evidence="9" id="KW-1185">Reference proteome</keyword>
<proteinExistence type="inferred from homology"/>
<feature type="chain" id="PRO_5041914472" evidence="5">
    <location>
        <begin position="20"/>
        <end position="324"/>
    </location>
</feature>
<feature type="domain" description="MucB/RseB N-terminal" evidence="6">
    <location>
        <begin position="30"/>
        <end position="205"/>
    </location>
</feature>
<dbReference type="PANTHER" id="PTHR38782">
    <property type="match status" value="1"/>
</dbReference>
<evidence type="ECO:0000256" key="1">
    <source>
        <dbReference type="ARBA" id="ARBA00004418"/>
    </source>
</evidence>